<dbReference type="InterPro" id="IPR000212">
    <property type="entry name" value="DNA_helicase_UvrD/REP"/>
</dbReference>
<dbReference type="PANTHER" id="PTHR11070">
    <property type="entry name" value="UVRD / RECB / PCRA DNA HELICASE FAMILY MEMBER"/>
    <property type="match status" value="1"/>
</dbReference>
<evidence type="ECO:0000313" key="4">
    <source>
        <dbReference type="Proteomes" id="UP000199608"/>
    </source>
</evidence>
<proteinExistence type="predicted"/>
<dbReference type="EMBL" id="FNLL01000001">
    <property type="protein sequence ID" value="SDT83970.1"/>
    <property type="molecule type" value="Genomic_DNA"/>
</dbReference>
<dbReference type="SUPFAM" id="SSF52540">
    <property type="entry name" value="P-loop containing nucleoside triphosphate hydrolases"/>
    <property type="match status" value="1"/>
</dbReference>
<reference evidence="4" key="1">
    <citation type="submission" date="2016-10" db="EMBL/GenBank/DDBJ databases">
        <authorList>
            <person name="Varghese N."/>
            <person name="Submissions S."/>
        </authorList>
    </citation>
    <scope>NUCLEOTIDE SEQUENCE [LARGE SCALE GENOMIC DNA]</scope>
    <source>
        <strain evidence="4">DSM 3384</strain>
    </source>
</reference>
<dbReference type="PANTHER" id="PTHR11070:SF2">
    <property type="entry name" value="ATP-DEPENDENT DNA HELICASE SRS2"/>
    <property type="match status" value="1"/>
</dbReference>
<dbReference type="Pfam" id="PF13538">
    <property type="entry name" value="UvrD_C_2"/>
    <property type="match status" value="1"/>
</dbReference>
<dbReference type="AlphaFoldDB" id="A0A1H2DM44"/>
<dbReference type="InterPro" id="IPR027417">
    <property type="entry name" value="P-loop_NTPase"/>
</dbReference>
<dbReference type="RefSeq" id="WP_014956680.1">
    <property type="nucleotide sequence ID" value="NZ_FNLL01000001.1"/>
</dbReference>
<keyword evidence="4" id="KW-1185">Reference proteome</keyword>
<dbReference type="GO" id="GO:0005524">
    <property type="term" value="F:ATP binding"/>
    <property type="evidence" value="ECO:0007669"/>
    <property type="project" value="InterPro"/>
</dbReference>
<evidence type="ECO:0000259" key="2">
    <source>
        <dbReference type="Pfam" id="PF13538"/>
    </source>
</evidence>
<dbReference type="GO" id="GO:0043138">
    <property type="term" value="F:3'-5' DNA helicase activity"/>
    <property type="evidence" value="ECO:0007669"/>
    <property type="project" value="TreeGrafter"/>
</dbReference>
<organism evidence="3 4">
    <name type="scientific">Desulfobacula phenolica</name>
    <dbReference type="NCBI Taxonomy" id="90732"/>
    <lineage>
        <taxon>Bacteria</taxon>
        <taxon>Pseudomonadati</taxon>
        <taxon>Thermodesulfobacteriota</taxon>
        <taxon>Desulfobacteria</taxon>
        <taxon>Desulfobacterales</taxon>
        <taxon>Desulfobacteraceae</taxon>
        <taxon>Desulfobacula</taxon>
    </lineage>
</organism>
<sequence>MKNNFRLPTYEELSKEQDRVLRKTQLKDRSLVYGAPGTGKTVIFLILADKLKRNKKECLCLLYNKILEKMSLSLANDISIKTWHSWFWHFFKLQFKMLPPEIKSFEYDWDMIMEILDRIDLKTDHNTFILIDEGQDMPPGFYEFMDETFQKVIVSADENQQIVEMNSSIKQIRERLDVEKDQCFLLTKNYRNTRQIAELAEHFYCATTADPPKLPEKNGEIPLLLEYNNLNAMISHIARRHKTYPGHLIGIITPNNKVRQYYFRQLEILGIHCLYTYANHLGSKNKPIEFDHGGIVVINSKSAKGLEFDDVFIVDLHNFPLAAPGDERFRKEMYVLISRARKGLFFLMDANTNDYKRKKIMNEFPDDKKVLKTWQQKEC</sequence>
<dbReference type="Gene3D" id="3.40.50.300">
    <property type="entry name" value="P-loop containing nucleotide triphosphate hydrolases"/>
    <property type="match status" value="2"/>
</dbReference>
<feature type="domain" description="UvrD-like helicase C-terminal" evidence="2">
    <location>
        <begin position="295"/>
        <end position="346"/>
    </location>
</feature>
<name>A0A1H2DM44_9BACT</name>
<dbReference type="GO" id="GO:0000725">
    <property type="term" value="P:recombinational repair"/>
    <property type="evidence" value="ECO:0007669"/>
    <property type="project" value="TreeGrafter"/>
</dbReference>
<dbReference type="InterPro" id="IPR027785">
    <property type="entry name" value="UvrD-like_helicase_C"/>
</dbReference>
<dbReference type="GO" id="GO:0003677">
    <property type="term" value="F:DNA binding"/>
    <property type="evidence" value="ECO:0007669"/>
    <property type="project" value="InterPro"/>
</dbReference>
<accession>A0A1H2DM44</accession>
<gene>
    <name evidence="3" type="ORF">SAMN04487931_10177</name>
</gene>
<protein>
    <recommendedName>
        <fullName evidence="1">DNA 3'-5' helicase II</fullName>
    </recommendedName>
</protein>
<evidence type="ECO:0000256" key="1">
    <source>
        <dbReference type="ARBA" id="ARBA00034923"/>
    </source>
</evidence>
<dbReference type="Proteomes" id="UP000199608">
    <property type="component" value="Unassembled WGS sequence"/>
</dbReference>
<evidence type="ECO:0000313" key="3">
    <source>
        <dbReference type="EMBL" id="SDT83970.1"/>
    </source>
</evidence>
<dbReference type="Pfam" id="PF13245">
    <property type="entry name" value="AAA_19"/>
    <property type="match status" value="1"/>
</dbReference>